<name>A0ABQ4N3Z3_9BACL</name>
<keyword evidence="2" id="KW-0378">Hydrolase</keyword>
<dbReference type="InterPro" id="IPR003476">
    <property type="entry name" value="Glyco_hydro_42"/>
</dbReference>
<feature type="domain" description="Glycoside hydrolase family 42 N-terminal" evidence="5">
    <location>
        <begin position="548"/>
        <end position="668"/>
    </location>
</feature>
<evidence type="ECO:0000313" key="7">
    <source>
        <dbReference type="Proteomes" id="UP000680304"/>
    </source>
</evidence>
<dbReference type="SUPFAM" id="SSF51445">
    <property type="entry name" value="(Trans)glycosidases"/>
    <property type="match status" value="1"/>
</dbReference>
<dbReference type="InterPro" id="IPR013529">
    <property type="entry name" value="Glyco_hydro_42_N"/>
</dbReference>
<dbReference type="PANTHER" id="PTHR36447">
    <property type="entry name" value="BETA-GALACTOSIDASE GANA"/>
    <property type="match status" value="1"/>
</dbReference>
<evidence type="ECO:0000313" key="6">
    <source>
        <dbReference type="EMBL" id="GIQ62671.1"/>
    </source>
</evidence>
<evidence type="ECO:0000256" key="4">
    <source>
        <dbReference type="ARBA" id="ARBA00023295"/>
    </source>
</evidence>
<dbReference type="EMBL" id="BOVJ01000040">
    <property type="protein sequence ID" value="GIQ62671.1"/>
    <property type="molecule type" value="Genomic_DNA"/>
</dbReference>
<dbReference type="InterPro" id="IPR017853">
    <property type="entry name" value="GH"/>
</dbReference>
<protein>
    <recommendedName>
        <fullName evidence="5">Glycoside hydrolase family 42 N-terminal domain-containing protein</fullName>
    </recommendedName>
</protein>
<accession>A0ABQ4N3Z3</accession>
<keyword evidence="1" id="KW-0479">Metal-binding</keyword>
<dbReference type="Gene3D" id="3.20.20.80">
    <property type="entry name" value="Glycosidases"/>
    <property type="match status" value="1"/>
</dbReference>
<evidence type="ECO:0000256" key="3">
    <source>
        <dbReference type="ARBA" id="ARBA00022833"/>
    </source>
</evidence>
<comment type="caution">
    <text evidence="6">The sequence shown here is derived from an EMBL/GenBank/DDBJ whole genome shotgun (WGS) entry which is preliminary data.</text>
</comment>
<dbReference type="PANTHER" id="PTHR36447:SF2">
    <property type="entry name" value="BETA-GALACTOSIDASE YESZ"/>
    <property type="match status" value="1"/>
</dbReference>
<reference evidence="6 7" key="1">
    <citation type="submission" date="2021-04" db="EMBL/GenBank/DDBJ databases">
        <title>Draft genome sequence of Paenibacillus cisolokensis, LC2-13A.</title>
        <authorList>
            <person name="Uke A."/>
            <person name="Chhe C."/>
            <person name="Baramee S."/>
            <person name="Kosugi A."/>
        </authorList>
    </citation>
    <scope>NUCLEOTIDE SEQUENCE [LARGE SCALE GENOMIC DNA]</scope>
    <source>
        <strain evidence="6 7">LC2-13A</strain>
    </source>
</reference>
<evidence type="ECO:0000259" key="5">
    <source>
        <dbReference type="Pfam" id="PF02449"/>
    </source>
</evidence>
<gene>
    <name evidence="6" type="ORF">PACILC2_12390</name>
</gene>
<keyword evidence="7" id="KW-1185">Reference proteome</keyword>
<dbReference type="RefSeq" id="WP_213528010.1">
    <property type="nucleotide sequence ID" value="NZ_BOVJ01000040.1"/>
</dbReference>
<evidence type="ECO:0000256" key="1">
    <source>
        <dbReference type="ARBA" id="ARBA00022723"/>
    </source>
</evidence>
<organism evidence="6 7">
    <name type="scientific">Paenibacillus cisolokensis</name>
    <dbReference type="NCBI Taxonomy" id="1658519"/>
    <lineage>
        <taxon>Bacteria</taxon>
        <taxon>Bacillati</taxon>
        <taxon>Bacillota</taxon>
        <taxon>Bacilli</taxon>
        <taxon>Bacillales</taxon>
        <taxon>Paenibacillaceae</taxon>
        <taxon>Paenibacillus</taxon>
    </lineage>
</organism>
<keyword evidence="3" id="KW-0862">Zinc</keyword>
<evidence type="ECO:0000256" key="2">
    <source>
        <dbReference type="ARBA" id="ARBA00022801"/>
    </source>
</evidence>
<dbReference type="SUPFAM" id="SSF52317">
    <property type="entry name" value="Class I glutamine amidotransferase-like"/>
    <property type="match status" value="1"/>
</dbReference>
<dbReference type="Proteomes" id="UP000680304">
    <property type="component" value="Unassembled WGS sequence"/>
</dbReference>
<sequence length="1065" mass="119246">MGQLVLFYDASFPYAGQRPDERALAELKRLFVVADAKQLAEALKDADVYVHLHGPFFPKDAWTAILNHLRRGGGLLSAGGAPFKTPVCKVGGEWIAEPEQTGYHQQLLIHDALAVDPSRVERLAANPDIPLLEGCESLFTVEPTWGLVLHVTRASDWPEQMGSGGPMDARIEPLLKGIGRLNGIEREVAAPVVQLEHVKGEFCGGRWIFVNQQLRGAFWYGGGAEALAKWASYAALGVTELWLKPNYGSYEPGEQASFTLQGQRFERRDFGAKAAVRGGAAADAPVAWSFRLRVLKANRSSADASAPDYRYDSDAFTEVWSASVELPVGLNLALRRLTMPVPLSPGFYVAECAAESAAGERRTLRQGFWGFDRELLREGDMLRCGRDYFVKGGKPLPIVGMTYMTSDVARKYLFLPNAAVWDRDMAQMKRAGINLIRTGIWTAWRNIMFVDGHPYEEVLRAIDAFLLTAKRHGLDVTFNFFSFTPETWEGVNPYLDPRSVEAQKRFLTTIVSRHADSTHVHWDLINEPSMFDPKRTFSGPRSARDPYERQAYIEWLRERHGDIRTLQERWNMTPDELPSFEAVRLPEPGDVNFRTTPLSAKKNGVWLDYTLFTMDMHNRWARELTAAIRAIQPQQLVTVGQDEALAAQRPSPFFYSEAVDYTTVHSWWEMDDLVWDGVFTKTLNKPNLVQETGIMHVETPDGRSKRSEEELRNILERKYAYAFATGAAGAVQWIWNINYYMDNVNESNIGALRADGTEKPEADVSYDFGSFMARIGELFKERRLEEIAVVFPYSNDFSVRKLAREATSRLVRTLAYTMNIHVRGAGEYHLDELEEAPPKLVIVPSPHNFGSDALNKLIALAERRGTTLLFTGPIGLDEYWRPVNRLNELLGPEAGPVVNLRREELLELNGRLLPVSFGGPHIADSAKQLTGGSEDGPARLIERQLGAGKLLWCPLPLELNERLEPLQAVYRLAADAAGVERELEWLRGGELPGVYGRKVGFAEGALYVFVSEAGYPVDVEVRDPGTGKRYAFTLEAERSVLFACGADGGLTAVYRPHEVRIAVFG</sequence>
<dbReference type="InterPro" id="IPR029062">
    <property type="entry name" value="Class_I_gatase-like"/>
</dbReference>
<dbReference type="Pfam" id="PF02449">
    <property type="entry name" value="Glyco_hydro_42"/>
    <property type="match status" value="1"/>
</dbReference>
<proteinExistence type="predicted"/>
<keyword evidence="4" id="KW-0326">Glycosidase</keyword>